<gene>
    <name evidence="2" type="ORF">QYM36_001090</name>
</gene>
<evidence type="ECO:0000313" key="3">
    <source>
        <dbReference type="Proteomes" id="UP001187531"/>
    </source>
</evidence>
<organism evidence="2 3">
    <name type="scientific">Artemia franciscana</name>
    <name type="common">Brine shrimp</name>
    <name type="synonym">Artemia sanfranciscana</name>
    <dbReference type="NCBI Taxonomy" id="6661"/>
    <lineage>
        <taxon>Eukaryota</taxon>
        <taxon>Metazoa</taxon>
        <taxon>Ecdysozoa</taxon>
        <taxon>Arthropoda</taxon>
        <taxon>Crustacea</taxon>
        <taxon>Branchiopoda</taxon>
        <taxon>Anostraca</taxon>
        <taxon>Artemiidae</taxon>
        <taxon>Artemia</taxon>
    </lineage>
</organism>
<dbReference type="Proteomes" id="UP001187531">
    <property type="component" value="Unassembled WGS sequence"/>
</dbReference>
<keyword evidence="1" id="KW-0732">Signal</keyword>
<evidence type="ECO:0008006" key="4">
    <source>
        <dbReference type="Google" id="ProtNLM"/>
    </source>
</evidence>
<proteinExistence type="predicted"/>
<sequence>MSKLFLLPLLLAVAIASEERLLFASFGKTLTYYKFTSASTTVSHTPFCYTIAPLISVPTTLTTITTSLGAPLNCRRRRWAYENPIDGELVEISAGNPAAVSLAEVTELPDLRPVETSDDGETYMIDASISTESFERASPEERFVKVGISTLKTTMTLFTTITNNAATRTFTIGCTPQGATLTQC</sequence>
<evidence type="ECO:0000256" key="1">
    <source>
        <dbReference type="SAM" id="SignalP"/>
    </source>
</evidence>
<keyword evidence="3" id="KW-1185">Reference proteome</keyword>
<evidence type="ECO:0000313" key="2">
    <source>
        <dbReference type="EMBL" id="KAK2724466.1"/>
    </source>
</evidence>
<protein>
    <recommendedName>
        <fullName evidence="4">Ubiquitin 3 binding protein But2 C-terminal domain-containing protein</fullName>
    </recommendedName>
</protein>
<accession>A0AA88LHS7</accession>
<feature type="chain" id="PRO_5041667965" description="Ubiquitin 3 binding protein But2 C-terminal domain-containing protein" evidence="1">
    <location>
        <begin position="17"/>
        <end position="184"/>
    </location>
</feature>
<dbReference type="EMBL" id="JAVRJZ010000003">
    <property type="protein sequence ID" value="KAK2724466.1"/>
    <property type="molecule type" value="Genomic_DNA"/>
</dbReference>
<comment type="caution">
    <text evidence="2">The sequence shown here is derived from an EMBL/GenBank/DDBJ whole genome shotgun (WGS) entry which is preliminary data.</text>
</comment>
<dbReference type="AlphaFoldDB" id="A0AA88LHS7"/>
<reference evidence="2" key="1">
    <citation type="submission" date="2023-07" db="EMBL/GenBank/DDBJ databases">
        <title>Chromosome-level genome assembly of Artemia franciscana.</title>
        <authorList>
            <person name="Jo E."/>
        </authorList>
    </citation>
    <scope>NUCLEOTIDE SEQUENCE</scope>
    <source>
        <tissue evidence="2">Whole body</tissue>
    </source>
</reference>
<name>A0AA88LHS7_ARTSF</name>
<feature type="signal peptide" evidence="1">
    <location>
        <begin position="1"/>
        <end position="16"/>
    </location>
</feature>